<accession>A0A915M1T8</accession>
<proteinExistence type="predicted"/>
<organism evidence="2 3">
    <name type="scientific">Meloidogyne javanica</name>
    <name type="common">Root-knot nematode worm</name>
    <dbReference type="NCBI Taxonomy" id="6303"/>
    <lineage>
        <taxon>Eukaryota</taxon>
        <taxon>Metazoa</taxon>
        <taxon>Ecdysozoa</taxon>
        <taxon>Nematoda</taxon>
        <taxon>Chromadorea</taxon>
        <taxon>Rhabditida</taxon>
        <taxon>Tylenchina</taxon>
        <taxon>Tylenchomorpha</taxon>
        <taxon>Tylenchoidea</taxon>
        <taxon>Meloidogynidae</taxon>
        <taxon>Meloidogyninae</taxon>
        <taxon>Meloidogyne</taxon>
        <taxon>Meloidogyne incognita group</taxon>
    </lineage>
</organism>
<evidence type="ECO:0000259" key="1">
    <source>
        <dbReference type="Pfam" id="PF10551"/>
    </source>
</evidence>
<evidence type="ECO:0000313" key="2">
    <source>
        <dbReference type="Proteomes" id="UP000887561"/>
    </source>
</evidence>
<name>A0A915M1T8_MELJA</name>
<reference evidence="3" key="1">
    <citation type="submission" date="2022-11" db="UniProtKB">
        <authorList>
            <consortium name="WormBaseParasite"/>
        </authorList>
    </citation>
    <scope>IDENTIFICATION</scope>
</reference>
<dbReference type="Pfam" id="PF10551">
    <property type="entry name" value="MULE"/>
    <property type="match status" value="1"/>
</dbReference>
<dbReference type="AlphaFoldDB" id="A0A915M1T8"/>
<feature type="domain" description="MULE transposase" evidence="1">
    <location>
        <begin position="83"/>
        <end position="147"/>
    </location>
</feature>
<sequence length="211" mass="24725">MPSYSSSKRTIERQRIVPERLQVDVQNPLEIVLGGDFIIDKRGERFLLWDSREHDNDEPFFLIFGTDNALNWMSEHLDWSSDGTFKALYILMANRQIETYRRVFEVVRDHINAVPQSIMLDFEAGARTAFTFVWPDITIRHCLFHLGQSVNRKVQSLGLSQLYIDNEEFRKSIRSLAALAFLQPDEVEYGYQLLRGIAHDQAIQIYDYFET</sequence>
<protein>
    <submittedName>
        <fullName evidence="3">MULE transposase domain-containing protein</fullName>
    </submittedName>
</protein>
<dbReference type="WBParaSite" id="scaffold22490_cov382.g19931">
    <property type="protein sequence ID" value="scaffold22490_cov382.g19931"/>
    <property type="gene ID" value="scaffold22490_cov382.g19931"/>
</dbReference>
<dbReference type="InterPro" id="IPR018289">
    <property type="entry name" value="MULE_transposase_dom"/>
</dbReference>
<evidence type="ECO:0000313" key="3">
    <source>
        <dbReference type="WBParaSite" id="scaffold22490_cov382.g19931"/>
    </source>
</evidence>
<dbReference type="Proteomes" id="UP000887561">
    <property type="component" value="Unplaced"/>
</dbReference>
<keyword evidence="2" id="KW-1185">Reference proteome</keyword>